<evidence type="ECO:0000256" key="1">
    <source>
        <dbReference type="ARBA" id="ARBA00022679"/>
    </source>
</evidence>
<gene>
    <name evidence="4" type="ORF">H7U32_01200</name>
</gene>
<feature type="domain" description="N-acetyltransferase" evidence="3">
    <location>
        <begin position="1"/>
        <end position="169"/>
    </location>
</feature>
<accession>A0A938WVH3</accession>
<reference evidence="4" key="2">
    <citation type="journal article" date="2021" name="Sci. Rep.">
        <title>The distribution of antibiotic resistance genes in chicken gut microbiota commensals.</title>
        <authorList>
            <person name="Juricova H."/>
            <person name="Matiasovicova J."/>
            <person name="Kubasova T."/>
            <person name="Cejkova D."/>
            <person name="Rychlik I."/>
        </authorList>
    </citation>
    <scope>NUCLEOTIDE SEQUENCE</scope>
    <source>
        <strain evidence="4">An836</strain>
    </source>
</reference>
<dbReference type="RefSeq" id="WP_204467289.1">
    <property type="nucleotide sequence ID" value="NZ_JACLYU010000001.1"/>
</dbReference>
<keyword evidence="1" id="KW-0808">Transferase</keyword>
<dbReference type="GO" id="GO:0008080">
    <property type="term" value="F:N-acetyltransferase activity"/>
    <property type="evidence" value="ECO:0007669"/>
    <property type="project" value="UniProtKB-ARBA"/>
</dbReference>
<dbReference type="InterPro" id="IPR016181">
    <property type="entry name" value="Acyl_CoA_acyltransferase"/>
</dbReference>
<sequence>MLIRHATLDDLDAVAALEAACFPAAEAAGRESLRGRLAAYPDGFWLLVDGTTEGGGTADGELVAMVNGFATDLSDLTDAMYDDPGMHDPNGAWRMIFGVDTAPARQGHGHATRLLRQVIADDRAAGRTGLVFTCKDRLVGFYARLGFLDEGMSSSTHGNVAWHQMRLTF</sequence>
<dbReference type="SUPFAM" id="SSF55729">
    <property type="entry name" value="Acyl-CoA N-acyltransferases (Nat)"/>
    <property type="match status" value="1"/>
</dbReference>
<reference evidence="4" key="1">
    <citation type="submission" date="2020-08" db="EMBL/GenBank/DDBJ databases">
        <authorList>
            <person name="Cejkova D."/>
            <person name="Kubasova T."/>
            <person name="Jahodarova E."/>
            <person name="Rychlik I."/>
        </authorList>
    </citation>
    <scope>NUCLEOTIDE SEQUENCE</scope>
    <source>
        <strain evidence="4">An836</strain>
    </source>
</reference>
<protein>
    <submittedName>
        <fullName evidence="4">GNAT family N-acetyltransferase</fullName>
    </submittedName>
</protein>
<dbReference type="Gene3D" id="3.40.630.30">
    <property type="match status" value="1"/>
</dbReference>
<dbReference type="AlphaFoldDB" id="A0A938WVH3"/>
<keyword evidence="5" id="KW-1185">Reference proteome</keyword>
<dbReference type="InterPro" id="IPR051635">
    <property type="entry name" value="SNAT-like"/>
</dbReference>
<evidence type="ECO:0000313" key="4">
    <source>
        <dbReference type="EMBL" id="MBM6698964.1"/>
    </source>
</evidence>
<evidence type="ECO:0000313" key="5">
    <source>
        <dbReference type="Proteomes" id="UP000718821"/>
    </source>
</evidence>
<dbReference type="InterPro" id="IPR000182">
    <property type="entry name" value="GNAT_dom"/>
</dbReference>
<name>A0A938WVH3_9BIFI</name>
<comment type="caution">
    <text evidence="4">The sequence shown here is derived from an EMBL/GenBank/DDBJ whole genome shotgun (WGS) entry which is preliminary data.</text>
</comment>
<evidence type="ECO:0000259" key="3">
    <source>
        <dbReference type="PROSITE" id="PS51186"/>
    </source>
</evidence>
<proteinExistence type="predicted"/>
<dbReference type="Proteomes" id="UP000718821">
    <property type="component" value="Unassembled WGS sequence"/>
</dbReference>
<dbReference type="PANTHER" id="PTHR10908:SF0">
    <property type="entry name" value="SEROTONIN N-ACETYLTRANSFERASE"/>
    <property type="match status" value="1"/>
</dbReference>
<dbReference type="Pfam" id="PF00583">
    <property type="entry name" value="Acetyltransf_1"/>
    <property type="match status" value="1"/>
</dbReference>
<dbReference type="EMBL" id="JACLYU010000001">
    <property type="protein sequence ID" value="MBM6698964.1"/>
    <property type="molecule type" value="Genomic_DNA"/>
</dbReference>
<organism evidence="4 5">
    <name type="scientific">Bifidobacterium pullorum subsp. saeculare</name>
    <dbReference type="NCBI Taxonomy" id="78257"/>
    <lineage>
        <taxon>Bacteria</taxon>
        <taxon>Bacillati</taxon>
        <taxon>Actinomycetota</taxon>
        <taxon>Actinomycetes</taxon>
        <taxon>Bifidobacteriales</taxon>
        <taxon>Bifidobacteriaceae</taxon>
        <taxon>Bifidobacterium</taxon>
    </lineage>
</organism>
<evidence type="ECO:0000256" key="2">
    <source>
        <dbReference type="ARBA" id="ARBA00023315"/>
    </source>
</evidence>
<keyword evidence="2" id="KW-0012">Acyltransferase</keyword>
<dbReference type="PANTHER" id="PTHR10908">
    <property type="entry name" value="SEROTONIN N-ACETYLTRANSFERASE"/>
    <property type="match status" value="1"/>
</dbReference>
<dbReference type="PROSITE" id="PS51186">
    <property type="entry name" value="GNAT"/>
    <property type="match status" value="1"/>
</dbReference>